<name>A0A926NAI6_9BACL</name>
<accession>A0A926NAI6</accession>
<dbReference type="AlphaFoldDB" id="A0A926NAI6"/>
<comment type="caution">
    <text evidence="1">The sequence shown here is derived from an EMBL/GenBank/DDBJ whole genome shotgun (WGS) entry which is preliminary data.</text>
</comment>
<gene>
    <name evidence="1" type="ORF">IC620_06740</name>
</gene>
<sequence>MSKVKQTPYHTLAVVGLSKNAGKTTVLNGLIQQYARVASLGILSIGVDGEAVDAWSARPKPAIQVPAGTFVATTGVHYEQRPGNWEILKNTRVSSSLGSVFIARALCTTKVKLDGVQRKESIRQVIQMMKSLGAHRILIDGAYDRMAAACTTVADGMIVVIGASLARSLQTVLKKWQEWSHLFQLPRYEDKWATRFQTPENQQSLWIVQNNQAVSLPFSSVLQVSASEESVLLNSSTLFLPGALTNQTLRLFIRQKAGITIVVRDATHLFITLESLRQFYQIGGKLMVLARIPILGIAINPTSPDGYGFDAREMKHKVKAISGSIPVWDWVHDIEQEVDSDSCS</sequence>
<proteinExistence type="predicted"/>
<evidence type="ECO:0000313" key="2">
    <source>
        <dbReference type="Proteomes" id="UP000661691"/>
    </source>
</evidence>
<evidence type="ECO:0000313" key="1">
    <source>
        <dbReference type="EMBL" id="MBD1372055.1"/>
    </source>
</evidence>
<organism evidence="1 2">
    <name type="scientific">Polycladospora coralii</name>
    <dbReference type="NCBI Taxonomy" id="2771432"/>
    <lineage>
        <taxon>Bacteria</taxon>
        <taxon>Bacillati</taxon>
        <taxon>Bacillota</taxon>
        <taxon>Bacilli</taxon>
        <taxon>Bacillales</taxon>
        <taxon>Thermoactinomycetaceae</taxon>
        <taxon>Polycladospora</taxon>
    </lineage>
</organism>
<dbReference type="SUPFAM" id="SSF52540">
    <property type="entry name" value="P-loop containing nucleoside triphosphate hydrolases"/>
    <property type="match status" value="1"/>
</dbReference>
<dbReference type="EMBL" id="JACXAH010000008">
    <property type="protein sequence ID" value="MBD1372055.1"/>
    <property type="molecule type" value="Genomic_DNA"/>
</dbReference>
<protein>
    <submittedName>
        <fullName evidence="1">Uncharacterized protein</fullName>
    </submittedName>
</protein>
<dbReference type="Proteomes" id="UP000661691">
    <property type="component" value="Unassembled WGS sequence"/>
</dbReference>
<dbReference type="RefSeq" id="WP_191141841.1">
    <property type="nucleotide sequence ID" value="NZ_JACXAH010000008.1"/>
</dbReference>
<reference evidence="1" key="1">
    <citation type="submission" date="2020-09" db="EMBL/GenBank/DDBJ databases">
        <title>A novel bacterium of genus Hazenella, isolated from South China Sea.</title>
        <authorList>
            <person name="Huang H."/>
            <person name="Mo K."/>
            <person name="Hu Y."/>
        </authorList>
    </citation>
    <scope>NUCLEOTIDE SEQUENCE</scope>
    <source>
        <strain evidence="1">IB182357</strain>
    </source>
</reference>
<keyword evidence="2" id="KW-1185">Reference proteome</keyword>
<dbReference type="InterPro" id="IPR027417">
    <property type="entry name" value="P-loop_NTPase"/>
</dbReference>